<proteinExistence type="predicted"/>
<dbReference type="RefSeq" id="WP_343858876.1">
    <property type="nucleotide sequence ID" value="NZ_BAAAFD010000004.1"/>
</dbReference>
<gene>
    <name evidence="1" type="ORF">GCM10009114_17670</name>
</gene>
<reference evidence="2" key="1">
    <citation type="journal article" date="2019" name="Int. J. Syst. Evol. Microbiol.">
        <title>The Global Catalogue of Microorganisms (GCM) 10K type strain sequencing project: providing services to taxonomists for standard genome sequencing and annotation.</title>
        <authorList>
            <consortium name="The Broad Institute Genomics Platform"/>
            <consortium name="The Broad Institute Genome Sequencing Center for Infectious Disease"/>
            <person name="Wu L."/>
            <person name="Ma J."/>
        </authorList>
    </citation>
    <scope>NUCLEOTIDE SEQUENCE [LARGE SCALE GENOMIC DNA]</scope>
    <source>
        <strain evidence="2">JCM 15896</strain>
    </source>
</reference>
<evidence type="ECO:0000313" key="2">
    <source>
        <dbReference type="Proteomes" id="UP001500359"/>
    </source>
</evidence>
<organism evidence="1 2">
    <name type="scientific">Aliiglaciecola litoralis</name>
    <dbReference type="NCBI Taxonomy" id="582857"/>
    <lineage>
        <taxon>Bacteria</taxon>
        <taxon>Pseudomonadati</taxon>
        <taxon>Pseudomonadota</taxon>
        <taxon>Gammaproteobacteria</taxon>
        <taxon>Alteromonadales</taxon>
        <taxon>Alteromonadaceae</taxon>
        <taxon>Aliiglaciecola</taxon>
    </lineage>
</organism>
<sequence length="520" mass="59493">MNIAKSNLLLNQQNFSILEIEIVSDYVSNIRSSVFKILSILLDSDYLELAKQLRRNIFYNLKVPQNDWRTIFINTPFAQPESNTLAIYGEDIAGAISDINNNLKHVNSFGNPLNKAFYDFLAQCKEDENCVVFTESKFKDDFQLLINSFGISSLNIKVISTISEYKELEKFNTLLIVGSIRIDEYSAIPNFFLRNIKFHRLAQLRWSGQKNDYYAFLTPISRLRQLFSGEAPPLPSIEIQKMIVKFNCDLPKSVIFQEDIDEFEVYKKLSLDSFPALCFKLFQGKSVLYSPNSKIIIIVKESNKASVQHMKAAEAANFVNENVLIVSFDIPDKYSRNRADKAQCYQSIWKSVLMEQDFDTFLGELERSNIGLKNLSSCVSDWCEISDNVVKAPQEKENFLILLDCLKIDILANVGINVDDFGAWAEAAWGEVLSSRGEAISEGLQHSSEYEEQVYQAINKLIKEHSNSIDPLIKEGFTISVNSEKCDVELHQLQSTEYGYEVPKKLLKKIITAQESRFYR</sequence>
<keyword evidence="2" id="KW-1185">Reference proteome</keyword>
<comment type="caution">
    <text evidence="1">The sequence shown here is derived from an EMBL/GenBank/DDBJ whole genome shotgun (WGS) entry which is preliminary data.</text>
</comment>
<accession>A0ABN1LHY1</accession>
<evidence type="ECO:0000313" key="1">
    <source>
        <dbReference type="EMBL" id="GAA0856303.1"/>
    </source>
</evidence>
<dbReference type="EMBL" id="BAAAFD010000004">
    <property type="protein sequence ID" value="GAA0856303.1"/>
    <property type="molecule type" value="Genomic_DNA"/>
</dbReference>
<name>A0ABN1LHY1_9ALTE</name>
<protein>
    <submittedName>
        <fullName evidence="1">Uncharacterized protein</fullName>
    </submittedName>
</protein>
<dbReference type="Proteomes" id="UP001500359">
    <property type="component" value="Unassembled WGS sequence"/>
</dbReference>